<dbReference type="AlphaFoldDB" id="A0A1I1MQJ0"/>
<dbReference type="RefSeq" id="WP_143084008.1">
    <property type="nucleotide sequence ID" value="NZ_FOLE01000011.1"/>
</dbReference>
<organism evidence="1 2">
    <name type="scientific">Flexibacter flexilis DSM 6793</name>
    <dbReference type="NCBI Taxonomy" id="927664"/>
    <lineage>
        <taxon>Bacteria</taxon>
        <taxon>Pseudomonadati</taxon>
        <taxon>Bacteroidota</taxon>
        <taxon>Cytophagia</taxon>
        <taxon>Cytophagales</taxon>
        <taxon>Flexibacteraceae</taxon>
        <taxon>Flexibacter</taxon>
    </lineage>
</organism>
<sequence>MENLQKLEAVQERDMDILILEELECNENFRTHFTNQLHLPEMQEYEGAWRSVTDSTLGETDILVKYISSENQVICLLIENKIDANFQPEQFARYEKRGLKYLQSNECDAFFCILIAPQKYISNQSDFEICFSYENLMQLIASEATPRAAFRANLVQIAIEKSRRGYQAENCEVVQRFWMAYWEYKEANYPLYAMKKPESVPEGSDFIVFSIRENEKLKFRHKLRHGFVEVTIPKEFGRKPNISLPDHYFIKEFDKGAFAIRQVVPKLNRKEPFENQVAAVQVGLAALDQMVSFMKENHLYL</sequence>
<protein>
    <submittedName>
        <fullName evidence="1">PD-(D/E)XK nuclease superfamily protein</fullName>
    </submittedName>
</protein>
<dbReference type="EMBL" id="FOLE01000011">
    <property type="protein sequence ID" value="SFC87445.1"/>
    <property type="molecule type" value="Genomic_DNA"/>
</dbReference>
<dbReference type="OrthoDB" id="1410201at2"/>
<name>A0A1I1MQJ0_9BACT</name>
<dbReference type="InterPro" id="IPR029470">
    <property type="entry name" value="PDDEXK_4"/>
</dbReference>
<gene>
    <name evidence="1" type="ORF">SAMN05421780_11142</name>
</gene>
<reference evidence="1 2" key="1">
    <citation type="submission" date="2016-10" db="EMBL/GenBank/DDBJ databases">
        <authorList>
            <person name="de Groot N.N."/>
        </authorList>
    </citation>
    <scope>NUCLEOTIDE SEQUENCE [LARGE SCALE GENOMIC DNA]</scope>
    <source>
        <strain evidence="1 2">DSM 6793</strain>
    </source>
</reference>
<evidence type="ECO:0000313" key="1">
    <source>
        <dbReference type="EMBL" id="SFC87445.1"/>
    </source>
</evidence>
<dbReference type="Proteomes" id="UP000199514">
    <property type="component" value="Unassembled WGS sequence"/>
</dbReference>
<dbReference type="Pfam" id="PF14281">
    <property type="entry name" value="PDDEXK_4"/>
    <property type="match status" value="1"/>
</dbReference>
<keyword evidence="2" id="KW-1185">Reference proteome</keyword>
<evidence type="ECO:0000313" key="2">
    <source>
        <dbReference type="Proteomes" id="UP000199514"/>
    </source>
</evidence>
<proteinExistence type="predicted"/>
<accession>A0A1I1MQJ0</accession>